<evidence type="ECO:0000313" key="3">
    <source>
        <dbReference type="Proteomes" id="UP001302602"/>
    </source>
</evidence>
<comment type="caution">
    <text evidence="2">The sequence shown here is derived from an EMBL/GenBank/DDBJ whole genome shotgun (WGS) entry which is preliminary data.</text>
</comment>
<accession>A0AAN6Z6V6</accession>
<evidence type="ECO:0000313" key="2">
    <source>
        <dbReference type="EMBL" id="KAK4126429.1"/>
    </source>
</evidence>
<protein>
    <submittedName>
        <fullName evidence="2">Uncharacterized protein</fullName>
    </submittedName>
</protein>
<dbReference type="RefSeq" id="XP_062650200.1">
    <property type="nucleotide sequence ID" value="XM_062795544.1"/>
</dbReference>
<dbReference type="EMBL" id="MU853225">
    <property type="protein sequence ID" value="KAK4126429.1"/>
    <property type="molecule type" value="Genomic_DNA"/>
</dbReference>
<reference evidence="2" key="1">
    <citation type="journal article" date="2023" name="Mol. Phylogenet. Evol.">
        <title>Genome-scale phylogeny and comparative genomics of the fungal order Sordariales.</title>
        <authorList>
            <person name="Hensen N."/>
            <person name="Bonometti L."/>
            <person name="Westerberg I."/>
            <person name="Brannstrom I.O."/>
            <person name="Guillou S."/>
            <person name="Cros-Aarteil S."/>
            <person name="Calhoun S."/>
            <person name="Haridas S."/>
            <person name="Kuo A."/>
            <person name="Mondo S."/>
            <person name="Pangilinan J."/>
            <person name="Riley R."/>
            <person name="LaButti K."/>
            <person name="Andreopoulos B."/>
            <person name="Lipzen A."/>
            <person name="Chen C."/>
            <person name="Yan M."/>
            <person name="Daum C."/>
            <person name="Ng V."/>
            <person name="Clum A."/>
            <person name="Steindorff A."/>
            <person name="Ohm R.A."/>
            <person name="Martin F."/>
            <person name="Silar P."/>
            <person name="Natvig D.O."/>
            <person name="Lalanne C."/>
            <person name="Gautier V."/>
            <person name="Ament-Velasquez S.L."/>
            <person name="Kruys A."/>
            <person name="Hutchinson M.I."/>
            <person name="Powell A.J."/>
            <person name="Barry K."/>
            <person name="Miller A.N."/>
            <person name="Grigoriev I.V."/>
            <person name="Debuchy R."/>
            <person name="Gladieux P."/>
            <person name="Hiltunen Thoren M."/>
            <person name="Johannesson H."/>
        </authorList>
    </citation>
    <scope>NUCLEOTIDE SEQUENCE</scope>
    <source>
        <strain evidence="2">CBS 731.68</strain>
    </source>
</reference>
<gene>
    <name evidence="2" type="ORF">N657DRAFT_670458</name>
</gene>
<dbReference type="GeneID" id="87832312"/>
<feature type="region of interest" description="Disordered" evidence="1">
    <location>
        <begin position="48"/>
        <end position="80"/>
    </location>
</feature>
<keyword evidence="3" id="KW-1185">Reference proteome</keyword>
<proteinExistence type="predicted"/>
<feature type="compositionally biased region" description="Basic residues" evidence="1">
    <location>
        <begin position="109"/>
        <end position="121"/>
    </location>
</feature>
<dbReference type="AlphaFoldDB" id="A0AAN6Z6V6"/>
<sequence length="249" mass="27460">MPSSNGKLDIAPLNNSVFDRFLATEHSNCTVIMQRCLEFFCVLGPNKADEPPPTPPTRASPQGAQVHAQPPPTTITDPSPMGLITMTYPDAKVNQRAYPLGRVPERHSSRNYHHHHHHHHNNNNNNGGGNPTNHRTPTKHPLASIDEVLEKTIGNPSEKDFAAESIAVRDFGAEAAARHKRKRLHEEGWETPGYDHEAESSIAAKDKGKEFVTEKWKGKGKEVVRRTVLEDSVNGEEVLGDDSDDSGAI</sequence>
<dbReference type="Proteomes" id="UP001302602">
    <property type="component" value="Unassembled WGS sequence"/>
</dbReference>
<organism evidence="2 3">
    <name type="scientific">Parathielavia appendiculata</name>
    <dbReference type="NCBI Taxonomy" id="2587402"/>
    <lineage>
        <taxon>Eukaryota</taxon>
        <taxon>Fungi</taxon>
        <taxon>Dikarya</taxon>
        <taxon>Ascomycota</taxon>
        <taxon>Pezizomycotina</taxon>
        <taxon>Sordariomycetes</taxon>
        <taxon>Sordariomycetidae</taxon>
        <taxon>Sordariales</taxon>
        <taxon>Chaetomiaceae</taxon>
        <taxon>Parathielavia</taxon>
    </lineage>
</organism>
<reference evidence="2" key="2">
    <citation type="submission" date="2023-05" db="EMBL/GenBank/DDBJ databases">
        <authorList>
            <consortium name="Lawrence Berkeley National Laboratory"/>
            <person name="Steindorff A."/>
            <person name="Hensen N."/>
            <person name="Bonometti L."/>
            <person name="Westerberg I."/>
            <person name="Brannstrom I.O."/>
            <person name="Guillou S."/>
            <person name="Cros-Aarteil S."/>
            <person name="Calhoun S."/>
            <person name="Haridas S."/>
            <person name="Kuo A."/>
            <person name="Mondo S."/>
            <person name="Pangilinan J."/>
            <person name="Riley R."/>
            <person name="Labutti K."/>
            <person name="Andreopoulos B."/>
            <person name="Lipzen A."/>
            <person name="Chen C."/>
            <person name="Yanf M."/>
            <person name="Daum C."/>
            <person name="Ng V."/>
            <person name="Clum A."/>
            <person name="Ohm R."/>
            <person name="Martin F."/>
            <person name="Silar P."/>
            <person name="Natvig D."/>
            <person name="Lalanne C."/>
            <person name="Gautier V."/>
            <person name="Ament-Velasquez S.L."/>
            <person name="Kruys A."/>
            <person name="Hutchinson M.I."/>
            <person name="Powell A.J."/>
            <person name="Barry K."/>
            <person name="Miller A.N."/>
            <person name="Grigoriev I.V."/>
            <person name="Debuchy R."/>
            <person name="Gladieux P."/>
            <person name="Thoren M.H."/>
            <person name="Johannesson H."/>
        </authorList>
    </citation>
    <scope>NUCLEOTIDE SEQUENCE</scope>
    <source>
        <strain evidence="2">CBS 731.68</strain>
    </source>
</reference>
<evidence type="ECO:0000256" key="1">
    <source>
        <dbReference type="SAM" id="MobiDB-lite"/>
    </source>
</evidence>
<name>A0AAN6Z6V6_9PEZI</name>
<feature type="region of interest" description="Disordered" evidence="1">
    <location>
        <begin position="105"/>
        <end position="139"/>
    </location>
</feature>